<feature type="transmembrane region" description="Helical" evidence="6">
    <location>
        <begin position="450"/>
        <end position="474"/>
    </location>
</feature>
<dbReference type="eggNOG" id="KOG1237">
    <property type="taxonomic scope" value="Eukaryota"/>
</dbReference>
<keyword evidence="3 6" id="KW-0812">Transmembrane</keyword>
<dbReference type="InterPro" id="IPR036259">
    <property type="entry name" value="MFS_trans_sf"/>
</dbReference>
<protein>
    <submittedName>
        <fullName evidence="7">Peptide transporter</fullName>
    </submittedName>
</protein>
<accession>W9S0T1</accession>
<comment type="similarity">
    <text evidence="2">Belongs to the major facilitator superfamily. Proton-dependent oligopeptide transporter (POT/PTR) (TC 2.A.17) family.</text>
</comment>
<evidence type="ECO:0000256" key="4">
    <source>
        <dbReference type="ARBA" id="ARBA00022989"/>
    </source>
</evidence>
<dbReference type="EMBL" id="KE345919">
    <property type="protein sequence ID" value="EXC20498.1"/>
    <property type="molecule type" value="Genomic_DNA"/>
</dbReference>
<feature type="transmembrane region" description="Helical" evidence="6">
    <location>
        <begin position="369"/>
        <end position="389"/>
    </location>
</feature>
<keyword evidence="8" id="KW-1185">Reference proteome</keyword>
<feature type="transmembrane region" description="Helical" evidence="6">
    <location>
        <begin position="332"/>
        <end position="354"/>
    </location>
</feature>
<dbReference type="GO" id="GO:0022857">
    <property type="term" value="F:transmembrane transporter activity"/>
    <property type="evidence" value="ECO:0007669"/>
    <property type="project" value="InterPro"/>
</dbReference>
<organism evidence="7 8">
    <name type="scientific">Morus notabilis</name>
    <dbReference type="NCBI Taxonomy" id="981085"/>
    <lineage>
        <taxon>Eukaryota</taxon>
        <taxon>Viridiplantae</taxon>
        <taxon>Streptophyta</taxon>
        <taxon>Embryophyta</taxon>
        <taxon>Tracheophyta</taxon>
        <taxon>Spermatophyta</taxon>
        <taxon>Magnoliopsida</taxon>
        <taxon>eudicotyledons</taxon>
        <taxon>Gunneridae</taxon>
        <taxon>Pentapetalae</taxon>
        <taxon>rosids</taxon>
        <taxon>fabids</taxon>
        <taxon>Rosales</taxon>
        <taxon>Moraceae</taxon>
        <taxon>Moreae</taxon>
        <taxon>Morus</taxon>
    </lineage>
</organism>
<reference evidence="8" key="1">
    <citation type="submission" date="2013-01" db="EMBL/GenBank/DDBJ databases">
        <title>Draft Genome Sequence of a Mulberry Tree, Morus notabilis C.K. Schneid.</title>
        <authorList>
            <person name="He N."/>
            <person name="Zhao S."/>
        </authorList>
    </citation>
    <scope>NUCLEOTIDE SEQUENCE</scope>
</reference>
<feature type="transmembrane region" description="Helical" evidence="6">
    <location>
        <begin position="190"/>
        <end position="211"/>
    </location>
</feature>
<dbReference type="SUPFAM" id="SSF103473">
    <property type="entry name" value="MFS general substrate transporter"/>
    <property type="match status" value="1"/>
</dbReference>
<dbReference type="InterPro" id="IPR000109">
    <property type="entry name" value="POT_fam"/>
</dbReference>
<evidence type="ECO:0000256" key="3">
    <source>
        <dbReference type="ARBA" id="ARBA00022692"/>
    </source>
</evidence>
<gene>
    <name evidence="7" type="ORF">L484_027051</name>
</gene>
<dbReference type="OrthoDB" id="8904098at2759"/>
<evidence type="ECO:0000256" key="2">
    <source>
        <dbReference type="ARBA" id="ARBA00005982"/>
    </source>
</evidence>
<comment type="subcellular location">
    <subcellularLocation>
        <location evidence="1">Membrane</location>
        <topology evidence="1">Multi-pass membrane protein</topology>
    </subcellularLocation>
</comment>
<feature type="transmembrane region" description="Helical" evidence="6">
    <location>
        <begin position="537"/>
        <end position="561"/>
    </location>
</feature>
<keyword evidence="5 6" id="KW-0472">Membrane</keyword>
<dbReference type="PANTHER" id="PTHR11654">
    <property type="entry name" value="OLIGOPEPTIDE TRANSPORTER-RELATED"/>
    <property type="match status" value="1"/>
</dbReference>
<dbReference type="Pfam" id="PF00854">
    <property type="entry name" value="PTR2"/>
    <property type="match status" value="1"/>
</dbReference>
<evidence type="ECO:0000256" key="1">
    <source>
        <dbReference type="ARBA" id="ARBA00004141"/>
    </source>
</evidence>
<evidence type="ECO:0000313" key="8">
    <source>
        <dbReference type="Proteomes" id="UP000030645"/>
    </source>
</evidence>
<evidence type="ECO:0000313" key="7">
    <source>
        <dbReference type="EMBL" id="EXC20498.1"/>
    </source>
</evidence>
<proteinExistence type="inferred from homology"/>
<sequence>MAAEEGLDDYTQDGTVDFKGNPVLRSKSGGWTAFSFVVVYEVFEGLAYFGVVSNLIIYLTMELHQGTVTSANNVTNWSGAVWLTPILGAYIADAHLGRYWTFIISALIYLMGLVLLTLAVSFRALRPPPCQDANVENCKEASTLQLAVFYGALYTLAVGSGGTKPNISTIGADQFDDFDPKEKAQKLSFFNWWMFAVFFGIFFANTVLVWIQDNVGWTLGYALPTIGIAISIAVFVAGTPFYRHKLPTGSPITRMAQVIVAATRKWRECLPHDPKQLYELDMEVYGKKGNFKIESTPTMSFLNKAAIKTNSTSPWMVCSVTQVEETKQMVRLLPIFVSTFIPSIMMPLVSTLFVSQGTTLQRDIGTFKIPPAGLTALVPLSTLITILLYDRLFVKMMRKWTGNPRGITLLQRMGIGNVVVILLITTASSVERYRLKVARENGVADDNGGQVPLSIFILLPQFILMGISDAFFLVAKVEFFYDQAPENMKSLGSSYGWATVGIGNYLSTFLLSVVSDVTKQYGHGWILNNLNASHLDYYYGFLALLCLLNFFFFLFLSKIYVYRAEVSDSMKVLAKEWKATTIRESNRNEQ</sequence>
<evidence type="ECO:0000256" key="6">
    <source>
        <dbReference type="SAM" id="Phobius"/>
    </source>
</evidence>
<feature type="transmembrane region" description="Helical" evidence="6">
    <location>
        <begin position="495"/>
        <end position="517"/>
    </location>
</feature>
<feature type="transmembrane region" description="Helical" evidence="6">
    <location>
        <begin position="33"/>
        <end position="61"/>
    </location>
</feature>
<feature type="transmembrane region" description="Helical" evidence="6">
    <location>
        <begin position="98"/>
        <end position="120"/>
    </location>
</feature>
<feature type="transmembrane region" description="Helical" evidence="6">
    <location>
        <begin position="217"/>
        <end position="237"/>
    </location>
</feature>
<feature type="transmembrane region" description="Helical" evidence="6">
    <location>
        <begin position="409"/>
        <end position="430"/>
    </location>
</feature>
<dbReference type="STRING" id="981085.W9S0T1"/>
<dbReference type="AlphaFoldDB" id="W9S0T1"/>
<dbReference type="Proteomes" id="UP000030645">
    <property type="component" value="Unassembled WGS sequence"/>
</dbReference>
<feature type="transmembrane region" description="Helical" evidence="6">
    <location>
        <begin position="73"/>
        <end position="92"/>
    </location>
</feature>
<keyword evidence="4 6" id="KW-1133">Transmembrane helix</keyword>
<name>W9S0T1_9ROSA</name>
<evidence type="ECO:0000256" key="5">
    <source>
        <dbReference type="ARBA" id="ARBA00023136"/>
    </source>
</evidence>
<dbReference type="GO" id="GO:0016020">
    <property type="term" value="C:membrane"/>
    <property type="evidence" value="ECO:0007669"/>
    <property type="project" value="UniProtKB-SubCell"/>
</dbReference>
<dbReference type="Gene3D" id="1.20.1250.20">
    <property type="entry name" value="MFS general substrate transporter like domains"/>
    <property type="match status" value="1"/>
</dbReference>
<dbReference type="KEGG" id="mnt:21409679"/>